<sequence>MNTPAITAIASYVPRTVAVHRECGIEPTLGAPIRSGWHAWVASWQADYAPHPAKKAASTRSAAISAARDEFRFVPVERDTDLSGLAAKVAQTICAARPTNAAPIDIAMLCHSSLNEHVSTTTAGRLRAVIGAPCFPFAVSQQQGASTFTALQLAGDLLTAEPEIHTILIVAAEKWCPPFSRWTDQGIVQGDAAGAILVERSRPASCGLVVIDARASRLHRFAPPAPHSSLDIRTDWVPALQSTIDAVLLRHALQPNDLGTVVGAGIDPQLDEAICRHLSRRVVEFSDRRRAHLGAAEPIVQLANVLESRDLPARDRILTWGIGLGGFVGCALFESHGRPFLYLNPP</sequence>
<dbReference type="SUPFAM" id="SSF53901">
    <property type="entry name" value="Thiolase-like"/>
    <property type="match status" value="1"/>
</dbReference>
<dbReference type="PANTHER" id="PTHR34069:SF2">
    <property type="entry name" value="BETA-KETOACYL-[ACYL-CARRIER-PROTEIN] SYNTHASE III"/>
    <property type="match status" value="1"/>
</dbReference>
<keyword evidence="2" id="KW-1185">Reference proteome</keyword>
<accession>A0A365QTI3</accession>
<dbReference type="RefSeq" id="WP_113046143.1">
    <property type="nucleotide sequence ID" value="NZ_QMFZ01000015.1"/>
</dbReference>
<dbReference type="GO" id="GO:0016746">
    <property type="term" value="F:acyltransferase activity"/>
    <property type="evidence" value="ECO:0007669"/>
    <property type="project" value="UniProtKB-KW"/>
</dbReference>
<evidence type="ECO:0000313" key="1">
    <source>
        <dbReference type="EMBL" id="RBB38150.1"/>
    </source>
</evidence>
<dbReference type="AlphaFoldDB" id="A0A365QTI3"/>
<gene>
    <name evidence="1" type="ORF">DPV79_18900</name>
</gene>
<comment type="caution">
    <text evidence="1">The sequence shown here is derived from an EMBL/GenBank/DDBJ whole genome shotgun (WGS) entry which is preliminary data.</text>
</comment>
<dbReference type="PANTHER" id="PTHR34069">
    <property type="entry name" value="3-OXOACYL-[ACYL-CARRIER-PROTEIN] SYNTHASE 3"/>
    <property type="match status" value="1"/>
</dbReference>
<name>A0A365QTI3_9BURK</name>
<dbReference type="InterPro" id="IPR016039">
    <property type="entry name" value="Thiolase-like"/>
</dbReference>
<proteinExistence type="predicted"/>
<dbReference type="EMBL" id="QMFZ01000015">
    <property type="protein sequence ID" value="RBB38150.1"/>
    <property type="molecule type" value="Genomic_DNA"/>
</dbReference>
<dbReference type="GO" id="GO:0044550">
    <property type="term" value="P:secondary metabolite biosynthetic process"/>
    <property type="evidence" value="ECO:0007669"/>
    <property type="project" value="TreeGrafter"/>
</dbReference>
<protein>
    <submittedName>
        <fullName evidence="1">3-oxoacyl-ACP synthase</fullName>
    </submittedName>
</protein>
<evidence type="ECO:0000313" key="2">
    <source>
        <dbReference type="Proteomes" id="UP000252458"/>
    </source>
</evidence>
<organism evidence="1 2">
    <name type="scientific">Burkholderia reimsis</name>
    <dbReference type="NCBI Taxonomy" id="2234132"/>
    <lineage>
        <taxon>Bacteria</taxon>
        <taxon>Pseudomonadati</taxon>
        <taxon>Pseudomonadota</taxon>
        <taxon>Betaproteobacteria</taxon>
        <taxon>Burkholderiales</taxon>
        <taxon>Burkholderiaceae</taxon>
        <taxon>Burkholderia</taxon>
    </lineage>
</organism>
<reference evidence="1 2" key="1">
    <citation type="submission" date="2018-06" db="EMBL/GenBank/DDBJ databases">
        <title>Draft genome sequence of Burkholderia reimsis strain BE51 isolated from a French agricultural soil.</title>
        <authorList>
            <person name="Esmaeel Q."/>
        </authorList>
    </citation>
    <scope>NUCLEOTIDE SEQUENCE [LARGE SCALE GENOMIC DNA]</scope>
    <source>
        <strain evidence="1 2">BE51</strain>
    </source>
</reference>
<dbReference type="Proteomes" id="UP000252458">
    <property type="component" value="Unassembled WGS sequence"/>
</dbReference>
<dbReference type="Gene3D" id="3.40.47.10">
    <property type="match status" value="2"/>
</dbReference>